<feature type="transmembrane region" description="Helical" evidence="1">
    <location>
        <begin position="31"/>
        <end position="52"/>
    </location>
</feature>
<keyword evidence="3" id="KW-1185">Reference proteome</keyword>
<sequence length="57" mass="5752">MQKISKAIGAAVGGAATGTVAIPFMPADTPWYGYLALYALTIGLPAVLAYLAPANKA</sequence>
<name>A0ABW3YWL7_MYCRA</name>
<organism evidence="2 3">
    <name type="scientific">Mycoplana ramosa</name>
    <name type="common">Mycoplana bullata</name>
    <dbReference type="NCBI Taxonomy" id="40837"/>
    <lineage>
        <taxon>Bacteria</taxon>
        <taxon>Pseudomonadati</taxon>
        <taxon>Pseudomonadota</taxon>
        <taxon>Alphaproteobacteria</taxon>
        <taxon>Hyphomicrobiales</taxon>
        <taxon>Rhizobiaceae</taxon>
        <taxon>Mycoplana</taxon>
    </lineage>
</organism>
<dbReference type="RefSeq" id="WP_374838512.1">
    <property type="nucleotide sequence ID" value="NZ_JBHEEW010000007.1"/>
</dbReference>
<dbReference type="Proteomes" id="UP001597173">
    <property type="component" value="Unassembled WGS sequence"/>
</dbReference>
<dbReference type="EMBL" id="JBHTNF010000005">
    <property type="protein sequence ID" value="MFD1328310.1"/>
    <property type="molecule type" value="Genomic_DNA"/>
</dbReference>
<feature type="transmembrane region" description="Helical" evidence="1">
    <location>
        <begin position="7"/>
        <end position="25"/>
    </location>
</feature>
<accession>A0ABW3YWL7</accession>
<proteinExistence type="predicted"/>
<protein>
    <submittedName>
        <fullName evidence="2">Uncharacterized protein</fullName>
    </submittedName>
</protein>
<keyword evidence="1" id="KW-0472">Membrane</keyword>
<keyword evidence="1" id="KW-0812">Transmembrane</keyword>
<gene>
    <name evidence="2" type="ORF">ACFQ33_10445</name>
</gene>
<comment type="caution">
    <text evidence="2">The sequence shown here is derived from an EMBL/GenBank/DDBJ whole genome shotgun (WGS) entry which is preliminary data.</text>
</comment>
<evidence type="ECO:0000256" key="1">
    <source>
        <dbReference type="SAM" id="Phobius"/>
    </source>
</evidence>
<evidence type="ECO:0000313" key="3">
    <source>
        <dbReference type="Proteomes" id="UP001597173"/>
    </source>
</evidence>
<keyword evidence="1" id="KW-1133">Transmembrane helix</keyword>
<reference evidence="3" key="1">
    <citation type="journal article" date="2019" name="Int. J. Syst. Evol. Microbiol.">
        <title>The Global Catalogue of Microorganisms (GCM) 10K type strain sequencing project: providing services to taxonomists for standard genome sequencing and annotation.</title>
        <authorList>
            <consortium name="The Broad Institute Genomics Platform"/>
            <consortium name="The Broad Institute Genome Sequencing Center for Infectious Disease"/>
            <person name="Wu L."/>
            <person name="Ma J."/>
        </authorList>
    </citation>
    <scope>NUCLEOTIDE SEQUENCE [LARGE SCALE GENOMIC DNA]</scope>
    <source>
        <strain evidence="3">CCUG 55609</strain>
    </source>
</reference>
<evidence type="ECO:0000313" key="2">
    <source>
        <dbReference type="EMBL" id="MFD1328310.1"/>
    </source>
</evidence>